<keyword evidence="2" id="KW-1185">Reference proteome</keyword>
<evidence type="ECO:0000313" key="1">
    <source>
        <dbReference type="EMBL" id="OZI55378.1"/>
    </source>
</evidence>
<organism evidence="1 2">
    <name type="scientific">Bordetella genomosp. 5</name>
    <dbReference type="NCBI Taxonomy" id="1395608"/>
    <lineage>
        <taxon>Bacteria</taxon>
        <taxon>Pseudomonadati</taxon>
        <taxon>Pseudomonadota</taxon>
        <taxon>Betaproteobacteria</taxon>
        <taxon>Burkholderiales</taxon>
        <taxon>Alcaligenaceae</taxon>
        <taxon>Bordetella</taxon>
    </lineage>
</organism>
<proteinExistence type="predicted"/>
<dbReference type="PROSITE" id="PS51257">
    <property type="entry name" value="PROKAR_LIPOPROTEIN"/>
    <property type="match status" value="1"/>
</dbReference>
<reference evidence="1 2" key="1">
    <citation type="submission" date="2017-05" db="EMBL/GenBank/DDBJ databases">
        <title>Complete and WGS of Bordetella genogroups.</title>
        <authorList>
            <person name="Spilker T."/>
            <person name="LiPuma J."/>
        </authorList>
    </citation>
    <scope>NUCLEOTIDE SEQUENCE [LARGE SCALE GENOMIC DNA]</scope>
    <source>
        <strain evidence="1 2">AU10456</strain>
    </source>
</reference>
<dbReference type="EMBL" id="NEVP01000001">
    <property type="protein sequence ID" value="OZI55378.1"/>
    <property type="molecule type" value="Genomic_DNA"/>
</dbReference>
<evidence type="ECO:0000313" key="2">
    <source>
        <dbReference type="Proteomes" id="UP000216913"/>
    </source>
</evidence>
<dbReference type="AlphaFoldDB" id="A0A261U0A2"/>
<dbReference type="Proteomes" id="UP000216913">
    <property type="component" value="Unassembled WGS sequence"/>
</dbReference>
<gene>
    <name evidence="1" type="ORF">CAL25_02955</name>
</gene>
<name>A0A261U0A2_9BORD</name>
<dbReference type="OrthoDB" id="8686017at2"/>
<protein>
    <submittedName>
        <fullName evidence="1">Uncharacterized protein</fullName>
    </submittedName>
</protein>
<comment type="caution">
    <text evidence="1">The sequence shown here is derived from an EMBL/GenBank/DDBJ whole genome shotgun (WGS) entry which is preliminary data.</text>
</comment>
<accession>A0A261U0A2</accession>
<sequence>MISLRFRFMLKNAGCALAGIALLLALAGCSPSYNWRELLLADGRIQAAFPAKVQAETRDLDAQGTSLRFTLTSARVGDGVFAVGHAPLPPGLPARTREQLAEGVQRSLYARIGAAPPAAWPAPGTVLHARSAEGEPARWMYARVWVDDGLLVQAVAVGTVAGLPEAEARTFLASIKRLPL</sequence>